<keyword evidence="1" id="KW-0238">DNA-binding</keyword>
<dbReference type="GO" id="GO:0003700">
    <property type="term" value="F:DNA-binding transcription factor activity"/>
    <property type="evidence" value="ECO:0007669"/>
    <property type="project" value="TreeGrafter"/>
</dbReference>
<dbReference type="PANTHER" id="PTHR46797:SF1">
    <property type="entry name" value="METHYLPHOSPHONATE SYNTHASE"/>
    <property type="match status" value="1"/>
</dbReference>
<organism evidence="3 4">
    <name type="scientific">Intrasporangium chromatireducens Q5-1</name>
    <dbReference type="NCBI Taxonomy" id="584657"/>
    <lineage>
        <taxon>Bacteria</taxon>
        <taxon>Bacillati</taxon>
        <taxon>Actinomycetota</taxon>
        <taxon>Actinomycetes</taxon>
        <taxon>Micrococcales</taxon>
        <taxon>Intrasporangiaceae</taxon>
        <taxon>Intrasporangium</taxon>
    </lineage>
</organism>
<dbReference type="PROSITE" id="PS50943">
    <property type="entry name" value="HTH_CROC1"/>
    <property type="match status" value="1"/>
</dbReference>
<dbReference type="Pfam" id="PF13560">
    <property type="entry name" value="HTH_31"/>
    <property type="match status" value="1"/>
</dbReference>
<accession>W9GCN1</accession>
<keyword evidence="4" id="KW-1185">Reference proteome</keyword>
<dbReference type="EMBL" id="AWQS01000432">
    <property type="protein sequence ID" value="EWT03840.1"/>
    <property type="molecule type" value="Genomic_DNA"/>
</dbReference>
<dbReference type="OrthoDB" id="513181at2"/>
<dbReference type="GO" id="GO:0005829">
    <property type="term" value="C:cytosol"/>
    <property type="evidence" value="ECO:0007669"/>
    <property type="project" value="TreeGrafter"/>
</dbReference>
<dbReference type="AlphaFoldDB" id="W9GCN1"/>
<protein>
    <submittedName>
        <fullName evidence="3">Transcriptional regulator</fullName>
    </submittedName>
</protein>
<dbReference type="InterPro" id="IPR050807">
    <property type="entry name" value="TransReg_Diox_bact_type"/>
</dbReference>
<dbReference type="Gene3D" id="1.10.260.40">
    <property type="entry name" value="lambda repressor-like DNA-binding domains"/>
    <property type="match status" value="1"/>
</dbReference>
<comment type="caution">
    <text evidence="3">The sequence shown here is derived from an EMBL/GenBank/DDBJ whole genome shotgun (WGS) entry which is preliminary data.</text>
</comment>
<dbReference type="GO" id="GO:0003677">
    <property type="term" value="F:DNA binding"/>
    <property type="evidence" value="ECO:0007669"/>
    <property type="project" value="UniProtKB-KW"/>
</dbReference>
<name>W9GCN1_9MICO</name>
<dbReference type="InterPro" id="IPR001387">
    <property type="entry name" value="Cro/C1-type_HTH"/>
</dbReference>
<dbReference type="InterPro" id="IPR010982">
    <property type="entry name" value="Lambda_DNA-bd_dom_sf"/>
</dbReference>
<evidence type="ECO:0000256" key="1">
    <source>
        <dbReference type="ARBA" id="ARBA00023125"/>
    </source>
</evidence>
<dbReference type="PANTHER" id="PTHR46797">
    <property type="entry name" value="HTH-TYPE TRANSCRIPTIONAL REGULATOR"/>
    <property type="match status" value="1"/>
</dbReference>
<feature type="domain" description="HTH cro/C1-type" evidence="2">
    <location>
        <begin position="9"/>
        <end position="63"/>
    </location>
</feature>
<evidence type="ECO:0000259" key="2">
    <source>
        <dbReference type="PROSITE" id="PS50943"/>
    </source>
</evidence>
<gene>
    <name evidence="3" type="ORF">N864_18110</name>
</gene>
<proteinExistence type="predicted"/>
<sequence>MILHLGDQVARAREQAGLSQRALAERAGITQPTLSRIESGAREPKTNEVLAIAWATGSSVTEITGRSDVRARVRCVARATGDATMQAMHRELMHYLEVDAFLDEMGLTESA</sequence>
<evidence type="ECO:0000313" key="3">
    <source>
        <dbReference type="EMBL" id="EWT03840.1"/>
    </source>
</evidence>
<dbReference type="RefSeq" id="WP_034722526.1">
    <property type="nucleotide sequence ID" value="NZ_AWQS01000432.1"/>
</dbReference>
<evidence type="ECO:0000313" key="4">
    <source>
        <dbReference type="Proteomes" id="UP000019494"/>
    </source>
</evidence>
<dbReference type="Proteomes" id="UP000019494">
    <property type="component" value="Unassembled WGS sequence"/>
</dbReference>
<reference evidence="4" key="1">
    <citation type="submission" date="2013-08" db="EMBL/GenBank/DDBJ databases">
        <title>Intrasporangium oryzae NRRL B-24470.</title>
        <authorList>
            <person name="Liu H."/>
            <person name="Wang G."/>
        </authorList>
    </citation>
    <scope>NUCLEOTIDE SEQUENCE [LARGE SCALE GENOMIC DNA]</scope>
    <source>
        <strain evidence="4">Q5-1</strain>
    </source>
</reference>
<dbReference type="SUPFAM" id="SSF47413">
    <property type="entry name" value="lambda repressor-like DNA-binding domains"/>
    <property type="match status" value="1"/>
</dbReference>
<dbReference type="CDD" id="cd00093">
    <property type="entry name" value="HTH_XRE"/>
    <property type="match status" value="1"/>
</dbReference>
<dbReference type="SMART" id="SM00530">
    <property type="entry name" value="HTH_XRE"/>
    <property type="match status" value="1"/>
</dbReference>